<keyword evidence="7" id="KW-0690">Ribosome biogenesis</keyword>
<evidence type="ECO:0000313" key="8">
    <source>
        <dbReference type="EMBL" id="RUT78831.1"/>
    </source>
</evidence>
<dbReference type="InterPro" id="IPR020549">
    <property type="entry name" value="YbeY_CS"/>
</dbReference>
<evidence type="ECO:0000256" key="1">
    <source>
        <dbReference type="ARBA" id="ARBA00010875"/>
    </source>
</evidence>
<comment type="cofactor">
    <cofactor evidence="7">
        <name>Zn(2+)</name>
        <dbReference type="ChEBI" id="CHEBI:29105"/>
    </cofactor>
    <text evidence="7">Binds 1 zinc ion.</text>
</comment>
<accession>A0A434AWE1</accession>
<dbReference type="EC" id="3.1.-.-" evidence="7"/>
<dbReference type="AlphaFoldDB" id="A0A434AWE1"/>
<keyword evidence="4 7" id="KW-0255">Endonuclease</keyword>
<dbReference type="Pfam" id="PF02130">
    <property type="entry name" value="YbeY"/>
    <property type="match status" value="1"/>
</dbReference>
<dbReference type="NCBIfam" id="TIGR00043">
    <property type="entry name" value="rRNA maturation RNase YbeY"/>
    <property type="match status" value="1"/>
</dbReference>
<evidence type="ECO:0000256" key="7">
    <source>
        <dbReference type="HAMAP-Rule" id="MF_00009"/>
    </source>
</evidence>
<keyword evidence="2 7" id="KW-0540">Nuclease</keyword>
<dbReference type="GO" id="GO:0004521">
    <property type="term" value="F:RNA endonuclease activity"/>
    <property type="evidence" value="ECO:0007669"/>
    <property type="project" value="UniProtKB-UniRule"/>
</dbReference>
<keyword evidence="7" id="KW-0963">Cytoplasm</keyword>
<keyword evidence="7" id="KW-0698">rRNA processing</keyword>
<dbReference type="InterPro" id="IPR002036">
    <property type="entry name" value="YbeY"/>
</dbReference>
<evidence type="ECO:0000313" key="9">
    <source>
        <dbReference type="Proteomes" id="UP000282985"/>
    </source>
</evidence>
<dbReference type="SUPFAM" id="SSF55486">
    <property type="entry name" value="Metalloproteases ('zincins'), catalytic domain"/>
    <property type="match status" value="1"/>
</dbReference>
<dbReference type="GO" id="GO:0005737">
    <property type="term" value="C:cytoplasm"/>
    <property type="evidence" value="ECO:0007669"/>
    <property type="project" value="UniProtKB-SubCell"/>
</dbReference>
<organism evidence="8 9">
    <name type="scientific">Ancylomarina longa</name>
    <dbReference type="NCBI Taxonomy" id="2487017"/>
    <lineage>
        <taxon>Bacteria</taxon>
        <taxon>Pseudomonadati</taxon>
        <taxon>Bacteroidota</taxon>
        <taxon>Bacteroidia</taxon>
        <taxon>Marinilabiliales</taxon>
        <taxon>Marinifilaceae</taxon>
        <taxon>Ancylomarina</taxon>
    </lineage>
</organism>
<proteinExistence type="inferred from homology"/>
<evidence type="ECO:0000256" key="5">
    <source>
        <dbReference type="ARBA" id="ARBA00022801"/>
    </source>
</evidence>
<dbReference type="OrthoDB" id="9811984at2"/>
<dbReference type="PROSITE" id="PS01306">
    <property type="entry name" value="UPF0054"/>
    <property type="match status" value="1"/>
</dbReference>
<evidence type="ECO:0000256" key="6">
    <source>
        <dbReference type="ARBA" id="ARBA00022833"/>
    </source>
</evidence>
<dbReference type="Gene3D" id="3.40.390.30">
    <property type="entry name" value="Metalloproteases ('zincins'), catalytic domain"/>
    <property type="match status" value="1"/>
</dbReference>
<evidence type="ECO:0000256" key="4">
    <source>
        <dbReference type="ARBA" id="ARBA00022759"/>
    </source>
</evidence>
<dbReference type="GO" id="GO:0006364">
    <property type="term" value="P:rRNA processing"/>
    <property type="evidence" value="ECO:0007669"/>
    <property type="project" value="UniProtKB-UniRule"/>
</dbReference>
<dbReference type="GO" id="GO:0008270">
    <property type="term" value="F:zinc ion binding"/>
    <property type="evidence" value="ECO:0007669"/>
    <property type="project" value="UniProtKB-UniRule"/>
</dbReference>
<keyword evidence="5 7" id="KW-0378">Hydrolase</keyword>
<feature type="binding site" evidence="7">
    <location>
        <position position="116"/>
    </location>
    <ligand>
        <name>Zn(2+)</name>
        <dbReference type="ChEBI" id="CHEBI:29105"/>
        <note>catalytic</note>
    </ligand>
</feature>
<feature type="binding site" evidence="7">
    <location>
        <position position="106"/>
    </location>
    <ligand>
        <name>Zn(2+)</name>
        <dbReference type="ChEBI" id="CHEBI:29105"/>
        <note>catalytic</note>
    </ligand>
</feature>
<dbReference type="PANTHER" id="PTHR46986:SF1">
    <property type="entry name" value="ENDORIBONUCLEASE YBEY, CHLOROPLASTIC"/>
    <property type="match status" value="1"/>
</dbReference>
<comment type="function">
    <text evidence="7">Single strand-specific metallo-endoribonuclease involved in late-stage 70S ribosome quality control and in maturation of the 3' terminus of the 16S rRNA.</text>
</comment>
<name>A0A434AWE1_9BACT</name>
<keyword evidence="9" id="KW-1185">Reference proteome</keyword>
<sequence length="140" mass="16502">MITYNSCDIEIPAIDQERLNDWINRVVINNNCEIGELNYYFCSDDHLLQMNREHLNHDYFTDIITFDYTVSDLISGDMFISVDTVKDNAQEYKCEFSQELRRVLIHGVLHLIGFDDKTDKDQEIMTQKEDESLALFSKIH</sequence>
<dbReference type="Proteomes" id="UP000282985">
    <property type="component" value="Unassembled WGS sequence"/>
</dbReference>
<gene>
    <name evidence="7 8" type="primary">ybeY</name>
    <name evidence="8" type="ORF">DLK05_06790</name>
</gene>
<comment type="similarity">
    <text evidence="1 7">Belongs to the endoribonuclease YbeY family.</text>
</comment>
<dbReference type="PANTHER" id="PTHR46986">
    <property type="entry name" value="ENDORIBONUCLEASE YBEY, CHLOROPLASTIC"/>
    <property type="match status" value="1"/>
</dbReference>
<reference evidence="8 9" key="1">
    <citation type="submission" date="2018-11" db="EMBL/GenBank/DDBJ databases">
        <title>Parancylomarina longa gen. nov., sp. nov., isolated from sediments of southern Okinawa.</title>
        <authorList>
            <person name="Fu T."/>
        </authorList>
    </citation>
    <scope>NUCLEOTIDE SEQUENCE [LARGE SCALE GENOMIC DNA]</scope>
    <source>
        <strain evidence="8 9">T3-2 S1-C</strain>
    </source>
</reference>
<dbReference type="InterPro" id="IPR023091">
    <property type="entry name" value="MetalPrtase_cat_dom_sf_prd"/>
</dbReference>
<evidence type="ECO:0000256" key="3">
    <source>
        <dbReference type="ARBA" id="ARBA00022723"/>
    </source>
</evidence>
<feature type="binding site" evidence="7">
    <location>
        <position position="110"/>
    </location>
    <ligand>
        <name>Zn(2+)</name>
        <dbReference type="ChEBI" id="CHEBI:29105"/>
        <note>catalytic</note>
    </ligand>
</feature>
<keyword evidence="6 7" id="KW-0862">Zinc</keyword>
<dbReference type="HAMAP" id="MF_00009">
    <property type="entry name" value="Endoribonucl_YbeY"/>
    <property type="match status" value="1"/>
</dbReference>
<comment type="subcellular location">
    <subcellularLocation>
        <location evidence="7">Cytoplasm</location>
    </subcellularLocation>
</comment>
<evidence type="ECO:0000256" key="2">
    <source>
        <dbReference type="ARBA" id="ARBA00022722"/>
    </source>
</evidence>
<dbReference type="RefSeq" id="WP_127343233.1">
    <property type="nucleotide sequence ID" value="NZ_RJJX01000006.1"/>
</dbReference>
<comment type="caution">
    <text evidence="8">The sequence shown here is derived from an EMBL/GenBank/DDBJ whole genome shotgun (WGS) entry which is preliminary data.</text>
</comment>
<dbReference type="GO" id="GO:0004222">
    <property type="term" value="F:metalloendopeptidase activity"/>
    <property type="evidence" value="ECO:0007669"/>
    <property type="project" value="InterPro"/>
</dbReference>
<dbReference type="EMBL" id="RJJX01000006">
    <property type="protein sequence ID" value="RUT78831.1"/>
    <property type="molecule type" value="Genomic_DNA"/>
</dbReference>
<protein>
    <recommendedName>
        <fullName evidence="7">Endoribonuclease YbeY</fullName>
        <ecNumber evidence="7">3.1.-.-</ecNumber>
    </recommendedName>
</protein>
<keyword evidence="3 7" id="KW-0479">Metal-binding</keyword>